<dbReference type="AlphaFoldDB" id="A0A645F944"/>
<feature type="region of interest" description="Disordered" evidence="1">
    <location>
        <begin position="27"/>
        <end position="56"/>
    </location>
</feature>
<name>A0A645F944_9ZZZZ</name>
<gene>
    <name evidence="2" type="ORF">SDC9_158044</name>
</gene>
<dbReference type="EMBL" id="VSSQ01056919">
    <property type="protein sequence ID" value="MPN10747.1"/>
    <property type="molecule type" value="Genomic_DNA"/>
</dbReference>
<feature type="compositionally biased region" description="Basic and acidic residues" evidence="1">
    <location>
        <begin position="77"/>
        <end position="87"/>
    </location>
</feature>
<comment type="caution">
    <text evidence="2">The sequence shown here is derived from an EMBL/GenBank/DDBJ whole genome shotgun (WGS) entry which is preliminary data.</text>
</comment>
<evidence type="ECO:0000313" key="2">
    <source>
        <dbReference type="EMBL" id="MPN10747.1"/>
    </source>
</evidence>
<feature type="compositionally biased region" description="Basic and acidic residues" evidence="1">
    <location>
        <begin position="31"/>
        <end position="43"/>
    </location>
</feature>
<sequence>MQRPEGFFKQLHLHCFGGVHQFKRKRHFPRRRLDDRKAPVDPFRRRRDGGGGGPGDLFLQETVRFAAEIEAAGDAGGQHHDQQHRVDPAGQVPVAEGFHGFPPEEAEGSGSPGQKSRYPTLFAINPLRRKARTVDS</sequence>
<reference evidence="2" key="1">
    <citation type="submission" date="2019-08" db="EMBL/GenBank/DDBJ databases">
        <authorList>
            <person name="Kucharzyk K."/>
            <person name="Murdoch R.W."/>
            <person name="Higgins S."/>
            <person name="Loffler F."/>
        </authorList>
    </citation>
    <scope>NUCLEOTIDE SEQUENCE</scope>
</reference>
<protein>
    <submittedName>
        <fullName evidence="2">Uncharacterized protein</fullName>
    </submittedName>
</protein>
<evidence type="ECO:0000256" key="1">
    <source>
        <dbReference type="SAM" id="MobiDB-lite"/>
    </source>
</evidence>
<organism evidence="2">
    <name type="scientific">bioreactor metagenome</name>
    <dbReference type="NCBI Taxonomy" id="1076179"/>
    <lineage>
        <taxon>unclassified sequences</taxon>
        <taxon>metagenomes</taxon>
        <taxon>ecological metagenomes</taxon>
    </lineage>
</organism>
<accession>A0A645F944</accession>
<feature type="region of interest" description="Disordered" evidence="1">
    <location>
        <begin position="73"/>
        <end position="123"/>
    </location>
</feature>
<proteinExistence type="predicted"/>